<evidence type="ECO:0000313" key="2">
    <source>
        <dbReference type="EMBL" id="PIZ87347.1"/>
    </source>
</evidence>
<proteinExistence type="predicted"/>
<organism evidence="2 3">
    <name type="scientific">Candidatus Nomurabacteria bacterium CG_4_10_14_0_2_um_filter_30_12</name>
    <dbReference type="NCBI Taxonomy" id="1974727"/>
    <lineage>
        <taxon>Bacteria</taxon>
        <taxon>Candidatus Nomuraibacteriota</taxon>
    </lineage>
</organism>
<sequence>MTNPQLIDFIKQQLQVGLTKEKISSKLLANGWNSQDIEEGFKATGIPISSAPVSTTTPNPHITPTLNPNFSSYFNNSNPVAVKVEKQSGKKLFLLILILLFLLAGGASAYYFKDELMTLPVIKDLFYSQETVVIPETPVQIDETRAVVQNQQTDIKPLITDVETNFIDCGEADLVYDSTGSLNMTLDMNSLNEKSKDALKCYTSILKACTNGRVLLKSDGNVAVSISPSINDLCSIKFNVVKNPKSYLCTFPNILPNKLFAEALKDPKNKTYTTEEMEIGDGFGFQSALSIYLALQSMSNTSKGLSQIDITINDFFGSKVTCKEVFTPTSVPVSIPSIKSTTTVSVLRPYQVRFVSPNNNTKVLFDKPVQLKVQVGEKIKKVRFDFMIYGQNYMNLRDNDVLVKSGYADFTFEVPDTTLVPIYISAEGLDENNLPVYTKDFDSLKDEKEIVKRMDEIGIYLKPYTDQKITSFFLEKEGDISDEISVGLTHTAPNFLVSFPNGSGYGIVSVAASDIEFKVDVPTVLQIIKGSINNVSFRGLKDGETKVTAKYKGFSQDIYFIVGWGNDKSVSSISPDVSEIVWSSLNGVRASAEAYYEKSNSYVNYCKSTEYTNAIKNIVKSITLNCNDSLKTFSVSAKVPSGYYCIDDTGYTGTNKYLNTTAICPK</sequence>
<reference evidence="3" key="1">
    <citation type="submission" date="2017-09" db="EMBL/GenBank/DDBJ databases">
        <title>Depth-based differentiation of microbial function through sediment-hosted aquifers and enrichment of novel symbionts in the deep terrestrial subsurface.</title>
        <authorList>
            <person name="Probst A.J."/>
            <person name="Ladd B."/>
            <person name="Jarett J.K."/>
            <person name="Geller-Mcgrath D.E."/>
            <person name="Sieber C.M.K."/>
            <person name="Emerson J.B."/>
            <person name="Anantharaman K."/>
            <person name="Thomas B.C."/>
            <person name="Malmstrom R."/>
            <person name="Stieglmeier M."/>
            <person name="Klingl A."/>
            <person name="Woyke T."/>
            <person name="Ryan C.M."/>
            <person name="Banfield J.F."/>
        </authorList>
    </citation>
    <scope>NUCLEOTIDE SEQUENCE [LARGE SCALE GENOMIC DNA]</scope>
</reference>
<feature type="transmembrane region" description="Helical" evidence="1">
    <location>
        <begin position="92"/>
        <end position="112"/>
    </location>
</feature>
<dbReference type="Proteomes" id="UP000228547">
    <property type="component" value="Unassembled WGS sequence"/>
</dbReference>
<accession>A0A2J0ML08</accession>
<keyword evidence="1" id="KW-1133">Transmembrane helix</keyword>
<keyword evidence="1" id="KW-0472">Membrane</keyword>
<gene>
    <name evidence="2" type="ORF">COX93_01305</name>
</gene>
<dbReference type="EMBL" id="PFOY01000019">
    <property type="protein sequence ID" value="PIZ87347.1"/>
    <property type="molecule type" value="Genomic_DNA"/>
</dbReference>
<name>A0A2J0ML08_9BACT</name>
<evidence type="ECO:0000256" key="1">
    <source>
        <dbReference type="SAM" id="Phobius"/>
    </source>
</evidence>
<keyword evidence="1" id="KW-0812">Transmembrane</keyword>
<comment type="caution">
    <text evidence="2">The sequence shown here is derived from an EMBL/GenBank/DDBJ whole genome shotgun (WGS) entry which is preliminary data.</text>
</comment>
<evidence type="ECO:0000313" key="3">
    <source>
        <dbReference type="Proteomes" id="UP000228547"/>
    </source>
</evidence>
<dbReference type="AlphaFoldDB" id="A0A2J0ML08"/>
<protein>
    <submittedName>
        <fullName evidence="2">Uncharacterized protein</fullName>
    </submittedName>
</protein>